<dbReference type="Proteomes" id="UP000473278">
    <property type="component" value="Unassembled WGS sequence"/>
</dbReference>
<reference evidence="2 3" key="1">
    <citation type="submission" date="2020-02" db="EMBL/GenBank/DDBJ databases">
        <title>Balneolaceae bacterium YR4-1, complete genome.</title>
        <authorList>
            <person name="Li Y."/>
            <person name="Wu S."/>
        </authorList>
    </citation>
    <scope>NUCLEOTIDE SEQUENCE [LARGE SCALE GENOMIC DNA]</scope>
    <source>
        <strain evidence="2 3">YR4-1</strain>
    </source>
</reference>
<sequence length="204" mass="23381">MGDNKNSNMIKISVDDEMWNRIYTVHSLVIIGSKEPDGSFNMAPKHMAMPMGFSKYFGFIGTPRKSTYRNVEREKVFTVSFPRPDQVVISSLSASRREKDDSKPILKKIPMTDATEIEGKFLENSYFNLECKLSQFLGKFGEWELVIGEVVAACVNEDAIRRESKNFDGAQLVYDSPLLAYLHPDRFSKIRKSNAFPFPEDFKR</sequence>
<evidence type="ECO:0000259" key="1">
    <source>
        <dbReference type="Pfam" id="PF01613"/>
    </source>
</evidence>
<dbReference type="InterPro" id="IPR012349">
    <property type="entry name" value="Split_barrel_FMN-bd"/>
</dbReference>
<comment type="caution">
    <text evidence="2">The sequence shown here is derived from an EMBL/GenBank/DDBJ whole genome shotgun (WGS) entry which is preliminary data.</text>
</comment>
<evidence type="ECO:0000313" key="2">
    <source>
        <dbReference type="EMBL" id="NGP77547.1"/>
    </source>
</evidence>
<proteinExistence type="predicted"/>
<dbReference type="Pfam" id="PF01613">
    <property type="entry name" value="Flavin_Reduct"/>
    <property type="match status" value="1"/>
</dbReference>
<protein>
    <submittedName>
        <fullName evidence="2">Flavin reductase</fullName>
    </submittedName>
</protein>
<dbReference type="Gene3D" id="2.30.110.10">
    <property type="entry name" value="Electron Transport, Fmn-binding Protein, Chain A"/>
    <property type="match status" value="1"/>
</dbReference>
<dbReference type="GO" id="GO:0016646">
    <property type="term" value="F:oxidoreductase activity, acting on the CH-NH group of donors, NAD or NADP as acceptor"/>
    <property type="evidence" value="ECO:0007669"/>
    <property type="project" value="UniProtKB-ARBA"/>
</dbReference>
<dbReference type="EMBL" id="JAALLT010000004">
    <property type="protein sequence ID" value="NGP77547.1"/>
    <property type="molecule type" value="Genomic_DNA"/>
</dbReference>
<evidence type="ECO:0000313" key="3">
    <source>
        <dbReference type="Proteomes" id="UP000473278"/>
    </source>
</evidence>
<dbReference type="InterPro" id="IPR002563">
    <property type="entry name" value="Flavin_Rdtase-like_dom"/>
</dbReference>
<keyword evidence="3" id="KW-1185">Reference proteome</keyword>
<dbReference type="GO" id="GO:0010181">
    <property type="term" value="F:FMN binding"/>
    <property type="evidence" value="ECO:0007669"/>
    <property type="project" value="InterPro"/>
</dbReference>
<organism evidence="2 3">
    <name type="scientific">Halalkalibaculum roseum</name>
    <dbReference type="NCBI Taxonomy" id="2709311"/>
    <lineage>
        <taxon>Bacteria</taxon>
        <taxon>Pseudomonadati</taxon>
        <taxon>Balneolota</taxon>
        <taxon>Balneolia</taxon>
        <taxon>Balneolales</taxon>
        <taxon>Balneolaceae</taxon>
        <taxon>Halalkalibaculum</taxon>
    </lineage>
</organism>
<gene>
    <name evidence="2" type="ORF">G3570_12940</name>
</gene>
<name>A0A6M1T474_9BACT</name>
<feature type="domain" description="Flavin reductase like" evidence="1">
    <location>
        <begin position="28"/>
        <end position="161"/>
    </location>
</feature>
<dbReference type="AlphaFoldDB" id="A0A6M1T474"/>
<accession>A0A6M1T474</accession>
<dbReference type="SUPFAM" id="SSF50475">
    <property type="entry name" value="FMN-binding split barrel"/>
    <property type="match status" value="1"/>
</dbReference>
<dbReference type="RefSeq" id="WP_165143048.1">
    <property type="nucleotide sequence ID" value="NZ_JAALLT010000004.1"/>
</dbReference>